<dbReference type="EMBL" id="SJDT01000001">
    <property type="protein sequence ID" value="TBW23647.1"/>
    <property type="molecule type" value="Genomic_DNA"/>
</dbReference>
<evidence type="ECO:0000256" key="11">
    <source>
        <dbReference type="SAM" id="Phobius"/>
    </source>
</evidence>
<evidence type="ECO:0000256" key="9">
    <source>
        <dbReference type="ARBA" id="ARBA00023012"/>
    </source>
</evidence>
<comment type="catalytic activity">
    <reaction evidence="1">
        <text>ATP + protein L-histidine = ADP + protein N-phospho-L-histidine.</text>
        <dbReference type="EC" id="2.7.13.3"/>
    </reaction>
</comment>
<dbReference type="InterPro" id="IPR003660">
    <property type="entry name" value="HAMP_dom"/>
</dbReference>
<dbReference type="Gene3D" id="6.10.340.10">
    <property type="match status" value="1"/>
</dbReference>
<dbReference type="SMART" id="SM00387">
    <property type="entry name" value="HATPase_c"/>
    <property type="match status" value="1"/>
</dbReference>
<feature type="transmembrane region" description="Helical" evidence="11">
    <location>
        <begin position="129"/>
        <end position="151"/>
    </location>
</feature>
<evidence type="ECO:0000256" key="8">
    <source>
        <dbReference type="ARBA" id="ARBA00022989"/>
    </source>
</evidence>
<evidence type="ECO:0000259" key="13">
    <source>
        <dbReference type="PROSITE" id="PS50885"/>
    </source>
</evidence>
<dbReference type="InterPro" id="IPR003594">
    <property type="entry name" value="HATPase_dom"/>
</dbReference>
<protein>
    <recommendedName>
        <fullName evidence="3">histidine kinase</fullName>
        <ecNumber evidence="3">2.7.13.3</ecNumber>
    </recommendedName>
</protein>
<dbReference type="SUPFAM" id="SSF55874">
    <property type="entry name" value="ATPase domain of HSP90 chaperone/DNA topoisomerase II/histidine kinase"/>
    <property type="match status" value="1"/>
</dbReference>
<dbReference type="Gene3D" id="3.30.565.10">
    <property type="entry name" value="Histidine kinase-like ATPase, C-terminal domain"/>
    <property type="match status" value="1"/>
</dbReference>
<proteinExistence type="predicted"/>
<dbReference type="Pfam" id="PF02518">
    <property type="entry name" value="HATPase_c"/>
    <property type="match status" value="1"/>
</dbReference>
<accession>A0A4Q9V3T3</accession>
<reference evidence="14 15" key="1">
    <citation type="submission" date="2019-02" db="EMBL/GenBank/DDBJ databases">
        <title>Arcanobacterium bovis sp. nov., isolated from the milk of a cow with mastitis.</title>
        <authorList>
            <person name="Sammra O."/>
            <person name="Foster G."/>
            <person name="Hassan A."/>
            <person name="Alssahen M."/>
            <person name="Laemmler C."/>
            <person name="Borowiak M."/>
            <person name="Malorny B."/>
            <person name="Abdulmawjood A."/>
        </authorList>
    </citation>
    <scope>NUCLEOTIDE SEQUENCE [LARGE SCALE GENOMIC DNA]</scope>
    <source>
        <strain evidence="14 15">C605018/01/1</strain>
    </source>
</reference>
<dbReference type="PROSITE" id="PS50885">
    <property type="entry name" value="HAMP"/>
    <property type="match status" value="1"/>
</dbReference>
<feature type="domain" description="HAMP" evidence="13">
    <location>
        <begin position="155"/>
        <end position="207"/>
    </location>
</feature>
<keyword evidence="10 11" id="KW-0472">Membrane</keyword>
<dbReference type="RefSeq" id="WP_131279033.1">
    <property type="nucleotide sequence ID" value="NZ_JBHSLR010000009.1"/>
</dbReference>
<dbReference type="CDD" id="cd00082">
    <property type="entry name" value="HisKA"/>
    <property type="match status" value="1"/>
</dbReference>
<keyword evidence="5" id="KW-0808">Transferase</keyword>
<keyword evidence="4" id="KW-0597">Phosphoprotein</keyword>
<comment type="caution">
    <text evidence="14">The sequence shown here is derived from an EMBL/GenBank/DDBJ whole genome shotgun (WGS) entry which is preliminary data.</text>
</comment>
<keyword evidence="9" id="KW-0902">Two-component regulatory system</keyword>
<dbReference type="GO" id="GO:0005886">
    <property type="term" value="C:plasma membrane"/>
    <property type="evidence" value="ECO:0007669"/>
    <property type="project" value="UniProtKB-SubCell"/>
</dbReference>
<dbReference type="SMART" id="SM00304">
    <property type="entry name" value="HAMP"/>
    <property type="match status" value="1"/>
</dbReference>
<dbReference type="Pfam" id="PF00512">
    <property type="entry name" value="HisKA"/>
    <property type="match status" value="1"/>
</dbReference>
<dbReference type="InterPro" id="IPR003661">
    <property type="entry name" value="HisK_dim/P_dom"/>
</dbReference>
<dbReference type="InterPro" id="IPR050428">
    <property type="entry name" value="TCS_sensor_his_kinase"/>
</dbReference>
<evidence type="ECO:0000313" key="15">
    <source>
        <dbReference type="Proteomes" id="UP000293036"/>
    </source>
</evidence>
<dbReference type="EC" id="2.7.13.3" evidence="3"/>
<keyword evidence="15" id="KW-1185">Reference proteome</keyword>
<dbReference type="InterPro" id="IPR004358">
    <property type="entry name" value="Sig_transdc_His_kin-like_C"/>
</dbReference>
<sequence length="440" mass="47647">MRRRAIQMTSAAVAVAVLFLGIPAILFGVSSIWQSAEQSLMSRAETVRSVIERRENEHVEVSRGLLDSFAEMSDPDDAQIVYRKADGSVMKSHHTIPVTADVITTVEETRSGSIITVTVDKGPIFVRTALLIVAAVALITAAFIIGVLMAMRQSRKLSAPLIYMAASAEQIGAGQVRPQIKPSGIEEIDLVYQELERTADRIAGRIAAERQFSANAAHQLRTPLTALSMRVEEIQFLTDDPEIKEETEKALEQIERLGGVVDELMANASSDHGRNFEAIPLHDVFEQQGDEWEKPFRKAKRTLAFDVGDDAVVLATPGSVSQILATLIENSLKYGAGTTTVTATKNGRVVQIKVCDAGEGISDELVPHIFLKGVSAGGSTGIGLAVAKDLAKINDGRLELTSQKPAEFTLTLRTVPESLGPDRLLPQGAIHAVGARRRRR</sequence>
<name>A0A4Q9V3T3_9ACTO</name>
<dbReference type="GO" id="GO:0000155">
    <property type="term" value="F:phosphorelay sensor kinase activity"/>
    <property type="evidence" value="ECO:0007669"/>
    <property type="project" value="InterPro"/>
</dbReference>
<keyword evidence="7 14" id="KW-0418">Kinase</keyword>
<keyword evidence="8 11" id="KW-1133">Transmembrane helix</keyword>
<dbReference type="InterPro" id="IPR005467">
    <property type="entry name" value="His_kinase_dom"/>
</dbReference>
<dbReference type="PANTHER" id="PTHR45436">
    <property type="entry name" value="SENSOR HISTIDINE KINASE YKOH"/>
    <property type="match status" value="1"/>
</dbReference>
<evidence type="ECO:0000259" key="12">
    <source>
        <dbReference type="PROSITE" id="PS50109"/>
    </source>
</evidence>
<dbReference type="OrthoDB" id="5499837at2"/>
<dbReference type="InterPro" id="IPR036890">
    <property type="entry name" value="HATPase_C_sf"/>
</dbReference>
<keyword evidence="6 11" id="KW-0812">Transmembrane</keyword>
<comment type="subcellular location">
    <subcellularLocation>
        <location evidence="2">Cell membrane</location>
    </subcellularLocation>
</comment>
<evidence type="ECO:0000313" key="14">
    <source>
        <dbReference type="EMBL" id="TBW23647.1"/>
    </source>
</evidence>
<dbReference type="Proteomes" id="UP000293036">
    <property type="component" value="Unassembled WGS sequence"/>
</dbReference>
<dbReference type="SUPFAM" id="SSF47384">
    <property type="entry name" value="Homodimeric domain of signal transducing histidine kinase"/>
    <property type="match status" value="1"/>
</dbReference>
<evidence type="ECO:0000256" key="3">
    <source>
        <dbReference type="ARBA" id="ARBA00012438"/>
    </source>
</evidence>
<evidence type="ECO:0000256" key="1">
    <source>
        <dbReference type="ARBA" id="ARBA00000085"/>
    </source>
</evidence>
<evidence type="ECO:0000256" key="7">
    <source>
        <dbReference type="ARBA" id="ARBA00022777"/>
    </source>
</evidence>
<evidence type="ECO:0000256" key="5">
    <source>
        <dbReference type="ARBA" id="ARBA00022679"/>
    </source>
</evidence>
<evidence type="ECO:0000256" key="2">
    <source>
        <dbReference type="ARBA" id="ARBA00004236"/>
    </source>
</evidence>
<dbReference type="PRINTS" id="PR00344">
    <property type="entry name" value="BCTRLSENSOR"/>
</dbReference>
<evidence type="ECO:0000256" key="4">
    <source>
        <dbReference type="ARBA" id="ARBA00022553"/>
    </source>
</evidence>
<feature type="transmembrane region" description="Helical" evidence="11">
    <location>
        <begin position="12"/>
        <end position="33"/>
    </location>
</feature>
<evidence type="ECO:0000256" key="10">
    <source>
        <dbReference type="ARBA" id="ARBA00023136"/>
    </source>
</evidence>
<organism evidence="14 15">
    <name type="scientific">Arcanobacterium bovis</name>
    <dbReference type="NCBI Taxonomy" id="2529275"/>
    <lineage>
        <taxon>Bacteria</taxon>
        <taxon>Bacillati</taxon>
        <taxon>Actinomycetota</taxon>
        <taxon>Actinomycetes</taxon>
        <taxon>Actinomycetales</taxon>
        <taxon>Actinomycetaceae</taxon>
        <taxon>Arcanobacterium</taxon>
    </lineage>
</organism>
<gene>
    <name evidence="14" type="ORF">EZJ44_00440</name>
</gene>
<dbReference type="PANTHER" id="PTHR45436:SF5">
    <property type="entry name" value="SENSOR HISTIDINE KINASE TRCS"/>
    <property type="match status" value="1"/>
</dbReference>
<dbReference type="SMART" id="SM00388">
    <property type="entry name" value="HisKA"/>
    <property type="match status" value="1"/>
</dbReference>
<dbReference type="AlphaFoldDB" id="A0A4Q9V3T3"/>
<dbReference type="PROSITE" id="PS50109">
    <property type="entry name" value="HIS_KIN"/>
    <property type="match status" value="1"/>
</dbReference>
<dbReference type="Gene3D" id="1.10.287.130">
    <property type="match status" value="1"/>
</dbReference>
<feature type="domain" description="Histidine kinase" evidence="12">
    <location>
        <begin position="215"/>
        <end position="416"/>
    </location>
</feature>
<dbReference type="InterPro" id="IPR036097">
    <property type="entry name" value="HisK_dim/P_sf"/>
</dbReference>
<evidence type="ECO:0000256" key="6">
    <source>
        <dbReference type="ARBA" id="ARBA00022692"/>
    </source>
</evidence>